<keyword evidence="2" id="KW-1185">Reference proteome</keyword>
<evidence type="ECO:0000313" key="1">
    <source>
        <dbReference type="EMBL" id="KAH7950440.1"/>
    </source>
</evidence>
<comment type="caution">
    <text evidence="1">The sequence shown here is derived from an EMBL/GenBank/DDBJ whole genome shotgun (WGS) entry which is preliminary data.</text>
</comment>
<protein>
    <submittedName>
        <fullName evidence="1">Uncharacterized protein</fullName>
    </submittedName>
</protein>
<proteinExistence type="predicted"/>
<dbReference type="EMBL" id="CM023474">
    <property type="protein sequence ID" value="KAH7950440.1"/>
    <property type="molecule type" value="Genomic_DNA"/>
</dbReference>
<accession>A0ACB8CTU2</accession>
<dbReference type="Proteomes" id="UP000821865">
    <property type="component" value="Chromosome 5"/>
</dbReference>
<reference evidence="1" key="1">
    <citation type="submission" date="2020-05" db="EMBL/GenBank/DDBJ databases">
        <title>Large-scale comparative analyses of tick genomes elucidate their genetic diversity and vector capacities.</title>
        <authorList>
            <person name="Jia N."/>
            <person name="Wang J."/>
            <person name="Shi W."/>
            <person name="Du L."/>
            <person name="Sun Y."/>
            <person name="Zhan W."/>
            <person name="Jiang J."/>
            <person name="Wang Q."/>
            <person name="Zhang B."/>
            <person name="Ji P."/>
            <person name="Sakyi L.B."/>
            <person name="Cui X."/>
            <person name="Yuan T."/>
            <person name="Jiang B."/>
            <person name="Yang W."/>
            <person name="Lam T.T.-Y."/>
            <person name="Chang Q."/>
            <person name="Ding S."/>
            <person name="Wang X."/>
            <person name="Zhu J."/>
            <person name="Ruan X."/>
            <person name="Zhao L."/>
            <person name="Wei J."/>
            <person name="Que T."/>
            <person name="Du C."/>
            <person name="Cheng J."/>
            <person name="Dai P."/>
            <person name="Han X."/>
            <person name="Huang E."/>
            <person name="Gao Y."/>
            <person name="Liu J."/>
            <person name="Shao H."/>
            <person name="Ye R."/>
            <person name="Li L."/>
            <person name="Wei W."/>
            <person name="Wang X."/>
            <person name="Wang C."/>
            <person name="Yang T."/>
            <person name="Huo Q."/>
            <person name="Li W."/>
            <person name="Guo W."/>
            <person name="Chen H."/>
            <person name="Zhou L."/>
            <person name="Ni X."/>
            <person name="Tian J."/>
            <person name="Zhou Y."/>
            <person name="Sheng Y."/>
            <person name="Liu T."/>
            <person name="Pan Y."/>
            <person name="Xia L."/>
            <person name="Li J."/>
            <person name="Zhao F."/>
            <person name="Cao W."/>
        </authorList>
    </citation>
    <scope>NUCLEOTIDE SEQUENCE</scope>
    <source>
        <strain evidence="1">Dsil-2018</strain>
    </source>
</reference>
<name>A0ACB8CTU2_DERSI</name>
<sequence length="802" mass="89638">MEPSYLCVPCTKPSDVTCDLLYHREAINKVLLGAGLELCEDTRHAGGTRLAVTQFFYHAYHLWAQEEDLDDNEEGDYWRALKLSADLLTSHHCFTSLELYATDCFTFQVQEALTLSCTLKSLTVYLLYVNSWGTGYYSNVFWLVKTLQSLEELVFKTMIEPCCSLDNCDSEGLLPQALRNLTTLDVRNLEMSPQYGHQFVWALIESTTVAELAVGDCVYRSGPYGEPGKLFAQYLTKTSATLKKLTLSDGFVCDNIVLWMTLIAALWKTTTLEALTLEVTIGHGIFTEVSALFAEVVLRCPALRVLMLPWPEHCYREQFLNGCPVSRYGVEQWMVPWLTAIRTSGLHQLGIYLPGMDKVQCRTLLQAVADNKTLMNMELDEVPLIMNNSTDSNNLMFLSKTIQDLSLGDRVRLMNLYVTFENAPKILASAELPTVNFDNLCIDFTEERDLDPILACGEALSRRGTVTIITIYCTLMRQPAFGALLDWLAQSSTLTHMKVVACKHGGTERLCGCCDDMYHSVVEALSKNANIASIGLYGVSVQSKHLHMLLRCARKHRNLIEISLDAACKDADTWNLCSSSGMNVYVTVMRKLQKIMLRNAARISAAAMFVLGENTRKGARLIESLHDHPRLLELVRKGACASEAEAQAMAQRAMRSVQSCSLCDYMTLTGVVKEKVKRLDPDSKEVHLVDLPNDCWLHVRRYLKIAHVVMPRVAHHHPWLGSVPRANVVLISTTCVGSALHIPPRLRAVATMRGPWPSSLRNWACPDPTPPDHAIELWRALPLFLQDPAAPPVGSATATRVT</sequence>
<evidence type="ECO:0000313" key="2">
    <source>
        <dbReference type="Proteomes" id="UP000821865"/>
    </source>
</evidence>
<gene>
    <name evidence="1" type="ORF">HPB49_024069</name>
</gene>
<organism evidence="1 2">
    <name type="scientific">Dermacentor silvarum</name>
    <name type="common">Tick</name>
    <dbReference type="NCBI Taxonomy" id="543639"/>
    <lineage>
        <taxon>Eukaryota</taxon>
        <taxon>Metazoa</taxon>
        <taxon>Ecdysozoa</taxon>
        <taxon>Arthropoda</taxon>
        <taxon>Chelicerata</taxon>
        <taxon>Arachnida</taxon>
        <taxon>Acari</taxon>
        <taxon>Parasitiformes</taxon>
        <taxon>Ixodida</taxon>
        <taxon>Ixodoidea</taxon>
        <taxon>Ixodidae</taxon>
        <taxon>Rhipicephalinae</taxon>
        <taxon>Dermacentor</taxon>
    </lineage>
</organism>